<organism evidence="1 2">
    <name type="scientific">Candidatus Blautia stercorigallinarum</name>
    <dbReference type="NCBI Taxonomy" id="2838501"/>
    <lineage>
        <taxon>Bacteria</taxon>
        <taxon>Bacillati</taxon>
        <taxon>Bacillota</taxon>
        <taxon>Clostridia</taxon>
        <taxon>Lachnospirales</taxon>
        <taxon>Lachnospiraceae</taxon>
        <taxon>Blautia</taxon>
    </lineage>
</organism>
<evidence type="ECO:0000313" key="1">
    <source>
        <dbReference type="EMBL" id="HIV37585.1"/>
    </source>
</evidence>
<reference evidence="1" key="1">
    <citation type="journal article" date="2021" name="PeerJ">
        <title>Extensive microbial diversity within the chicken gut microbiome revealed by metagenomics and culture.</title>
        <authorList>
            <person name="Gilroy R."/>
            <person name="Ravi A."/>
            <person name="Getino M."/>
            <person name="Pursley I."/>
            <person name="Horton D.L."/>
            <person name="Alikhan N.F."/>
            <person name="Baker D."/>
            <person name="Gharbi K."/>
            <person name="Hall N."/>
            <person name="Watson M."/>
            <person name="Adriaenssens E.M."/>
            <person name="Foster-Nyarko E."/>
            <person name="Jarju S."/>
            <person name="Secka A."/>
            <person name="Antonio M."/>
            <person name="Oren A."/>
            <person name="Chaudhuri R.R."/>
            <person name="La Ragione R."/>
            <person name="Hildebrand F."/>
            <person name="Pallen M.J."/>
        </authorList>
    </citation>
    <scope>NUCLEOTIDE SEQUENCE</scope>
    <source>
        <strain evidence="1">CHK195-9823</strain>
    </source>
</reference>
<comment type="caution">
    <text evidence="1">The sequence shown here is derived from an EMBL/GenBank/DDBJ whole genome shotgun (WGS) entry which is preliminary data.</text>
</comment>
<gene>
    <name evidence="1" type="ORF">H9747_01075</name>
</gene>
<dbReference type="EMBL" id="DXIQ01000007">
    <property type="protein sequence ID" value="HIV37585.1"/>
    <property type="molecule type" value="Genomic_DNA"/>
</dbReference>
<sequence length="86" mass="10032">MSKEVFSVYHCKSCNKIEVTQYISREQMEELGFTEEELRPICPVTGSSDLEELGQMTENELRHFAYSDVEGVRKYIEDRKNPGPRL</sequence>
<reference evidence="1" key="2">
    <citation type="submission" date="2021-04" db="EMBL/GenBank/DDBJ databases">
        <authorList>
            <person name="Gilroy R."/>
        </authorList>
    </citation>
    <scope>NUCLEOTIDE SEQUENCE</scope>
    <source>
        <strain evidence="1">CHK195-9823</strain>
    </source>
</reference>
<name>A0A9D1PB86_9FIRM</name>
<protein>
    <submittedName>
        <fullName evidence="1">Toxin PIN</fullName>
    </submittedName>
</protein>
<dbReference type="AlphaFoldDB" id="A0A9D1PB86"/>
<proteinExistence type="predicted"/>
<dbReference type="Proteomes" id="UP000886814">
    <property type="component" value="Unassembled WGS sequence"/>
</dbReference>
<evidence type="ECO:0000313" key="2">
    <source>
        <dbReference type="Proteomes" id="UP000886814"/>
    </source>
</evidence>
<accession>A0A9D1PB86</accession>